<dbReference type="GO" id="GO:0005886">
    <property type="term" value="C:plasma membrane"/>
    <property type="evidence" value="ECO:0007669"/>
    <property type="project" value="UniProtKB-SubCell"/>
</dbReference>
<feature type="domain" description="Histidine kinase" evidence="11">
    <location>
        <begin position="216"/>
        <end position="432"/>
    </location>
</feature>
<accession>A0A323UYB6</accession>
<dbReference type="PANTHER" id="PTHR44936">
    <property type="entry name" value="SENSOR PROTEIN CREC"/>
    <property type="match status" value="1"/>
</dbReference>
<keyword evidence="10" id="KW-0472">Membrane</keyword>
<keyword evidence="7" id="KW-0547">Nucleotide-binding</keyword>
<evidence type="ECO:0000256" key="5">
    <source>
        <dbReference type="ARBA" id="ARBA00022553"/>
    </source>
</evidence>
<dbReference type="EC" id="2.7.13.3" evidence="3"/>
<evidence type="ECO:0000256" key="10">
    <source>
        <dbReference type="SAM" id="Phobius"/>
    </source>
</evidence>
<dbReference type="RefSeq" id="WP_110523531.1">
    <property type="nucleotide sequence ID" value="NZ_QKOE01000003.1"/>
</dbReference>
<dbReference type="PRINTS" id="PR00344">
    <property type="entry name" value="BCTRLSENSOR"/>
</dbReference>
<dbReference type="InterPro" id="IPR050980">
    <property type="entry name" value="2C_sensor_his_kinase"/>
</dbReference>
<dbReference type="GO" id="GO:0005524">
    <property type="term" value="F:ATP binding"/>
    <property type="evidence" value="ECO:0007669"/>
    <property type="project" value="UniProtKB-KW"/>
</dbReference>
<dbReference type="SUPFAM" id="SSF55874">
    <property type="entry name" value="ATPase domain of HSP90 chaperone/DNA topoisomerase II/histidine kinase"/>
    <property type="match status" value="1"/>
</dbReference>
<name>A0A323UYB6_9RHOO</name>
<feature type="transmembrane region" description="Helical" evidence="10">
    <location>
        <begin position="58"/>
        <end position="77"/>
    </location>
</feature>
<evidence type="ECO:0000256" key="9">
    <source>
        <dbReference type="ARBA" id="ARBA00022840"/>
    </source>
</evidence>
<dbReference type="InterPro" id="IPR003661">
    <property type="entry name" value="HisK_dim/P_dom"/>
</dbReference>
<dbReference type="InterPro" id="IPR036097">
    <property type="entry name" value="HisK_dim/P_sf"/>
</dbReference>
<dbReference type="EMBL" id="QKOE01000003">
    <property type="protein sequence ID" value="PZA17517.1"/>
    <property type="molecule type" value="Genomic_DNA"/>
</dbReference>
<keyword evidence="6" id="KW-0808">Transferase</keyword>
<dbReference type="SUPFAM" id="SSF47384">
    <property type="entry name" value="Homodimeric domain of signal transducing histidine kinase"/>
    <property type="match status" value="1"/>
</dbReference>
<dbReference type="InterPro" id="IPR005467">
    <property type="entry name" value="His_kinase_dom"/>
</dbReference>
<dbReference type="OrthoDB" id="9785252at2"/>
<dbReference type="Pfam" id="PF00512">
    <property type="entry name" value="HisKA"/>
    <property type="match status" value="1"/>
</dbReference>
<dbReference type="Pfam" id="PF02518">
    <property type="entry name" value="HATPase_c"/>
    <property type="match status" value="1"/>
</dbReference>
<evidence type="ECO:0000256" key="8">
    <source>
        <dbReference type="ARBA" id="ARBA00022777"/>
    </source>
</evidence>
<keyword evidence="5" id="KW-0597">Phosphoprotein</keyword>
<evidence type="ECO:0000313" key="12">
    <source>
        <dbReference type="EMBL" id="PZA17517.1"/>
    </source>
</evidence>
<feature type="transmembrane region" description="Helical" evidence="10">
    <location>
        <begin position="27"/>
        <end position="46"/>
    </location>
</feature>
<dbReference type="InterPro" id="IPR003594">
    <property type="entry name" value="HATPase_dom"/>
</dbReference>
<dbReference type="CDD" id="cd00075">
    <property type="entry name" value="HATPase"/>
    <property type="match status" value="1"/>
</dbReference>
<dbReference type="AlphaFoldDB" id="A0A323UYB6"/>
<evidence type="ECO:0000256" key="2">
    <source>
        <dbReference type="ARBA" id="ARBA00004651"/>
    </source>
</evidence>
<keyword evidence="10" id="KW-1133">Transmembrane helix</keyword>
<keyword evidence="13" id="KW-1185">Reference proteome</keyword>
<evidence type="ECO:0000256" key="7">
    <source>
        <dbReference type="ARBA" id="ARBA00022741"/>
    </source>
</evidence>
<sequence length="435" mass="46876">MTVERNPPAPGDGLAPVRTDRSRLLHLRWLSVLAMLVLSVLVFPLLAPAHPREPLQGVALVLVGINLGLLAGAARWLQGRWGAFAQILTDLAAWGAFLYFSGGVTNPAISLLLPLVAVGAYILPARQSWMLFALAVVEYSLLWHFHHPVQLLETDAAMHWHLAGMWLSFVFSGLTVVWFVSRLNAALRAGEQALAEARSARARDDYVLGLGQLAAGAAHRLGTPLGTLRIVADGLACRQDLAPDVREDIELMRAQVDQCRDILHALTHEAGLARAERGGVVAAAAWVDRALDRWQQMRPLVRLNRQTTSPLADRFIAADASLDEVLHNLIDNAANASQRAGAEGQGLDLEVRVHDGRLWVDIADRGEGLPSPLLSAAQAGPFGPGVERQEGQGMGVGLLLARAVVDRHGGRLDFLPRAGGGTIARVSIPLCDLDR</sequence>
<organism evidence="12 13">
    <name type="scientific">Parazoarcus communis SWub3 = DSM 12120</name>
    <dbReference type="NCBI Taxonomy" id="1121029"/>
    <lineage>
        <taxon>Bacteria</taxon>
        <taxon>Pseudomonadati</taxon>
        <taxon>Pseudomonadota</taxon>
        <taxon>Betaproteobacteria</taxon>
        <taxon>Rhodocyclales</taxon>
        <taxon>Zoogloeaceae</taxon>
        <taxon>Parazoarcus</taxon>
    </lineage>
</organism>
<keyword evidence="4" id="KW-1003">Cell membrane</keyword>
<dbReference type="PANTHER" id="PTHR44936:SF10">
    <property type="entry name" value="SENSOR PROTEIN RSTB"/>
    <property type="match status" value="1"/>
</dbReference>
<comment type="catalytic activity">
    <reaction evidence="1">
        <text>ATP + protein L-histidine = ADP + protein N-phospho-L-histidine.</text>
        <dbReference type="EC" id="2.7.13.3"/>
    </reaction>
</comment>
<protein>
    <recommendedName>
        <fullName evidence="3">histidine kinase</fullName>
        <ecNumber evidence="3">2.7.13.3</ecNumber>
    </recommendedName>
</protein>
<gene>
    <name evidence="12" type="ORF">DNK49_06570</name>
</gene>
<dbReference type="CDD" id="cd00082">
    <property type="entry name" value="HisKA"/>
    <property type="match status" value="1"/>
</dbReference>
<proteinExistence type="predicted"/>
<dbReference type="SMART" id="SM00388">
    <property type="entry name" value="HisKA"/>
    <property type="match status" value="1"/>
</dbReference>
<keyword evidence="8 12" id="KW-0418">Kinase</keyword>
<dbReference type="GO" id="GO:0000155">
    <property type="term" value="F:phosphorelay sensor kinase activity"/>
    <property type="evidence" value="ECO:0007669"/>
    <property type="project" value="InterPro"/>
</dbReference>
<keyword evidence="10" id="KW-0812">Transmembrane</keyword>
<evidence type="ECO:0000256" key="4">
    <source>
        <dbReference type="ARBA" id="ARBA00022475"/>
    </source>
</evidence>
<feature type="transmembrane region" description="Helical" evidence="10">
    <location>
        <begin position="158"/>
        <end position="180"/>
    </location>
</feature>
<dbReference type="InterPro" id="IPR004358">
    <property type="entry name" value="Sig_transdc_His_kin-like_C"/>
</dbReference>
<evidence type="ECO:0000313" key="13">
    <source>
        <dbReference type="Proteomes" id="UP000248259"/>
    </source>
</evidence>
<dbReference type="Proteomes" id="UP000248259">
    <property type="component" value="Unassembled WGS sequence"/>
</dbReference>
<dbReference type="SMART" id="SM00387">
    <property type="entry name" value="HATPase_c"/>
    <property type="match status" value="1"/>
</dbReference>
<comment type="caution">
    <text evidence="12">The sequence shown here is derived from an EMBL/GenBank/DDBJ whole genome shotgun (WGS) entry which is preliminary data.</text>
</comment>
<evidence type="ECO:0000256" key="3">
    <source>
        <dbReference type="ARBA" id="ARBA00012438"/>
    </source>
</evidence>
<dbReference type="PROSITE" id="PS50109">
    <property type="entry name" value="HIS_KIN"/>
    <property type="match status" value="1"/>
</dbReference>
<keyword evidence="9" id="KW-0067">ATP-binding</keyword>
<dbReference type="Gene3D" id="3.30.565.10">
    <property type="entry name" value="Histidine kinase-like ATPase, C-terminal domain"/>
    <property type="match status" value="1"/>
</dbReference>
<evidence type="ECO:0000256" key="1">
    <source>
        <dbReference type="ARBA" id="ARBA00000085"/>
    </source>
</evidence>
<feature type="transmembrane region" description="Helical" evidence="10">
    <location>
        <begin position="129"/>
        <end position="146"/>
    </location>
</feature>
<reference evidence="12 13" key="1">
    <citation type="submission" date="2018-06" db="EMBL/GenBank/DDBJ databases">
        <title>Azoarcus communis strain SWub3 genome.</title>
        <authorList>
            <person name="Zorraquino Salvo V."/>
            <person name="Toubiana D."/>
            <person name="Blumwald E."/>
        </authorList>
    </citation>
    <scope>NUCLEOTIDE SEQUENCE [LARGE SCALE GENOMIC DNA]</scope>
    <source>
        <strain evidence="12 13">SWub3</strain>
    </source>
</reference>
<dbReference type="InterPro" id="IPR036890">
    <property type="entry name" value="HATPase_C_sf"/>
</dbReference>
<comment type="subcellular location">
    <subcellularLocation>
        <location evidence="2">Cell membrane</location>
        <topology evidence="2">Multi-pass membrane protein</topology>
    </subcellularLocation>
</comment>
<evidence type="ECO:0000259" key="11">
    <source>
        <dbReference type="PROSITE" id="PS50109"/>
    </source>
</evidence>
<evidence type="ECO:0000256" key="6">
    <source>
        <dbReference type="ARBA" id="ARBA00022679"/>
    </source>
</evidence>
<feature type="transmembrane region" description="Helical" evidence="10">
    <location>
        <begin position="97"/>
        <end position="122"/>
    </location>
</feature>